<dbReference type="OrthoDB" id="102950at2759"/>
<protein>
    <recommendedName>
        <fullName evidence="3">M96 mating-specific protein family</fullName>
    </recommendedName>
</protein>
<evidence type="ECO:0008006" key="3">
    <source>
        <dbReference type="Google" id="ProtNLM"/>
    </source>
</evidence>
<organism evidence="1 2">
    <name type="scientific">Phytophthora palmivora</name>
    <dbReference type="NCBI Taxonomy" id="4796"/>
    <lineage>
        <taxon>Eukaryota</taxon>
        <taxon>Sar</taxon>
        <taxon>Stramenopiles</taxon>
        <taxon>Oomycota</taxon>
        <taxon>Peronosporomycetes</taxon>
        <taxon>Peronosporales</taxon>
        <taxon>Peronosporaceae</taxon>
        <taxon>Phytophthora</taxon>
    </lineage>
</organism>
<proteinExistence type="predicted"/>
<name>A0A2P4X4H1_9STRA</name>
<comment type="caution">
    <text evidence="1">The sequence shown here is derived from an EMBL/GenBank/DDBJ whole genome shotgun (WGS) entry which is preliminary data.</text>
</comment>
<keyword evidence="2" id="KW-1185">Reference proteome</keyword>
<gene>
    <name evidence="1" type="ORF">PHPALM_30703</name>
</gene>
<evidence type="ECO:0000313" key="2">
    <source>
        <dbReference type="Proteomes" id="UP000237271"/>
    </source>
</evidence>
<accession>A0A2P4X4H1</accession>
<evidence type="ECO:0000313" key="1">
    <source>
        <dbReference type="EMBL" id="POM60447.1"/>
    </source>
</evidence>
<sequence>MNRLKQAIESNARTDRASIQLSNYYWRDCAARQQQQRVSAETEQKRLVAATNAQATYIDNLSRLFQRTGTEQQGRSIFDGEISDDTVFKALLQEVDDSYTHANKLFQECNMDELPIGITNSSHGRTSDGEVEYLQHVNKGMQPFDYYDTYKFSWKVAGHPHRQHDREVYEGAVGLRDTIAIKFRLERTLTTGSKVSVLQRLVNRRYFEQNQVIHVWKIYSEGEGFLRGMNSIETGWCRFRPTSDGFGTWTEVVVRQVPVFLNTVMRSGSIVGEFRQLLEDKVDEDEEALRSAVEGMLLEDTLAILDE</sequence>
<dbReference type="EMBL" id="NCKW01016868">
    <property type="protein sequence ID" value="POM60447.1"/>
    <property type="molecule type" value="Genomic_DNA"/>
</dbReference>
<reference evidence="1 2" key="1">
    <citation type="journal article" date="2017" name="Genome Biol. Evol.">
        <title>Phytophthora megakarya and P. palmivora, closely related causal agents of cacao black pod rot, underwent increases in genome sizes and gene numbers by different mechanisms.</title>
        <authorList>
            <person name="Ali S.S."/>
            <person name="Shao J."/>
            <person name="Lary D.J."/>
            <person name="Kronmiller B."/>
            <person name="Shen D."/>
            <person name="Strem M.D."/>
            <person name="Amoako-Attah I."/>
            <person name="Akrofi A.Y."/>
            <person name="Begoude B.A."/>
            <person name="Ten Hoopen G.M."/>
            <person name="Coulibaly K."/>
            <person name="Kebe B.I."/>
            <person name="Melnick R.L."/>
            <person name="Guiltinan M.J."/>
            <person name="Tyler B.M."/>
            <person name="Meinhardt L.W."/>
            <person name="Bailey B.A."/>
        </authorList>
    </citation>
    <scope>NUCLEOTIDE SEQUENCE [LARGE SCALE GENOMIC DNA]</scope>
    <source>
        <strain evidence="2">sbr112.9</strain>
    </source>
</reference>
<dbReference type="Proteomes" id="UP000237271">
    <property type="component" value="Unassembled WGS sequence"/>
</dbReference>
<dbReference type="AlphaFoldDB" id="A0A2P4X4H1"/>